<dbReference type="GO" id="GO:0003697">
    <property type="term" value="F:single-stranded DNA binding"/>
    <property type="evidence" value="ECO:0007669"/>
    <property type="project" value="InterPro"/>
</dbReference>
<gene>
    <name evidence="4" type="ORF">COW36_08070</name>
</gene>
<dbReference type="Proteomes" id="UP000231019">
    <property type="component" value="Unassembled WGS sequence"/>
</dbReference>
<protein>
    <recommendedName>
        <fullName evidence="3">Single-stranded DNA-binding protein</fullName>
    </recommendedName>
</protein>
<dbReference type="PROSITE" id="PS50935">
    <property type="entry name" value="SSB"/>
    <property type="match status" value="1"/>
</dbReference>
<dbReference type="InterPro" id="IPR000424">
    <property type="entry name" value="Primosome_PriB/ssb"/>
</dbReference>
<dbReference type="AlphaFoldDB" id="A0A2M7G630"/>
<sequence>MSLNYVILSGQLAQDSEMRYTVSGKPVLEFHLAMTDPHRPEQNHSIRVVNRRESSVEVQRQLRKGVSVIVEGQLYQKKYEVSGSKRKQPEIQLESLSILG</sequence>
<comment type="caution">
    <text evidence="4">The sequence shown here is derived from an EMBL/GenBank/DDBJ whole genome shotgun (WGS) entry which is preliminary data.</text>
</comment>
<dbReference type="CDD" id="cd04496">
    <property type="entry name" value="SSB_OBF"/>
    <property type="match status" value="1"/>
</dbReference>
<dbReference type="PANTHER" id="PTHR10302">
    <property type="entry name" value="SINGLE-STRANDED DNA-BINDING PROTEIN"/>
    <property type="match status" value="1"/>
</dbReference>
<evidence type="ECO:0000256" key="1">
    <source>
        <dbReference type="ARBA" id="ARBA00023125"/>
    </source>
</evidence>
<evidence type="ECO:0000313" key="5">
    <source>
        <dbReference type="Proteomes" id="UP000231019"/>
    </source>
</evidence>
<dbReference type="Pfam" id="PF00436">
    <property type="entry name" value="SSB"/>
    <property type="match status" value="1"/>
</dbReference>
<evidence type="ECO:0000256" key="2">
    <source>
        <dbReference type="PROSITE-ProRule" id="PRU00252"/>
    </source>
</evidence>
<dbReference type="GO" id="GO:0006260">
    <property type="term" value="P:DNA replication"/>
    <property type="evidence" value="ECO:0007669"/>
    <property type="project" value="InterPro"/>
</dbReference>
<dbReference type="GO" id="GO:0009295">
    <property type="term" value="C:nucleoid"/>
    <property type="evidence" value="ECO:0007669"/>
    <property type="project" value="TreeGrafter"/>
</dbReference>
<dbReference type="InterPro" id="IPR012340">
    <property type="entry name" value="NA-bd_OB-fold"/>
</dbReference>
<proteinExistence type="predicted"/>
<dbReference type="SUPFAM" id="SSF50249">
    <property type="entry name" value="Nucleic acid-binding proteins"/>
    <property type="match status" value="1"/>
</dbReference>
<dbReference type="PIRSF" id="PIRSF002070">
    <property type="entry name" value="SSB"/>
    <property type="match status" value="1"/>
</dbReference>
<dbReference type="NCBIfam" id="TIGR00621">
    <property type="entry name" value="ssb"/>
    <property type="match status" value="1"/>
</dbReference>
<evidence type="ECO:0000256" key="3">
    <source>
        <dbReference type="RuleBase" id="RU000524"/>
    </source>
</evidence>
<name>A0A2M7G630_9BACT</name>
<organism evidence="4 5">
    <name type="scientific">bacterium (Candidatus Blackallbacteria) CG17_big_fil_post_rev_8_21_14_2_50_48_46</name>
    <dbReference type="NCBI Taxonomy" id="2014261"/>
    <lineage>
        <taxon>Bacteria</taxon>
        <taxon>Candidatus Blackallbacteria</taxon>
    </lineage>
</organism>
<dbReference type="InterPro" id="IPR011344">
    <property type="entry name" value="ssDNA-bd"/>
</dbReference>
<dbReference type="EMBL" id="PFFQ01000023">
    <property type="protein sequence ID" value="PIW17445.1"/>
    <property type="molecule type" value="Genomic_DNA"/>
</dbReference>
<accession>A0A2M7G630</accession>
<reference evidence="4 5" key="1">
    <citation type="submission" date="2017-09" db="EMBL/GenBank/DDBJ databases">
        <title>Depth-based differentiation of microbial function through sediment-hosted aquifers and enrichment of novel symbionts in the deep terrestrial subsurface.</title>
        <authorList>
            <person name="Probst A.J."/>
            <person name="Ladd B."/>
            <person name="Jarett J.K."/>
            <person name="Geller-Mcgrath D.E."/>
            <person name="Sieber C.M."/>
            <person name="Emerson J.B."/>
            <person name="Anantharaman K."/>
            <person name="Thomas B.C."/>
            <person name="Malmstrom R."/>
            <person name="Stieglmeier M."/>
            <person name="Klingl A."/>
            <person name="Woyke T."/>
            <person name="Ryan C.M."/>
            <person name="Banfield J.F."/>
        </authorList>
    </citation>
    <scope>NUCLEOTIDE SEQUENCE [LARGE SCALE GENOMIC DNA]</scope>
    <source>
        <strain evidence="4">CG17_big_fil_post_rev_8_21_14_2_50_48_46</strain>
    </source>
</reference>
<dbReference type="PANTHER" id="PTHR10302:SF0">
    <property type="entry name" value="SINGLE-STRANDED DNA-BINDING PROTEIN, MITOCHONDRIAL"/>
    <property type="match status" value="1"/>
</dbReference>
<keyword evidence="1 2" id="KW-0238">DNA-binding</keyword>
<dbReference type="Gene3D" id="2.40.50.140">
    <property type="entry name" value="Nucleic acid-binding proteins"/>
    <property type="match status" value="1"/>
</dbReference>
<evidence type="ECO:0000313" key="4">
    <source>
        <dbReference type="EMBL" id="PIW17445.1"/>
    </source>
</evidence>